<evidence type="ECO:0000313" key="2">
    <source>
        <dbReference type="Proteomes" id="UP001652582"/>
    </source>
</evidence>
<gene>
    <name evidence="3" type="primary">LOC128199646</name>
</gene>
<protein>
    <submittedName>
        <fullName evidence="3">Uncharacterized protein LOC128199646</fullName>
    </submittedName>
</protein>
<feature type="compositionally biased region" description="Polar residues" evidence="1">
    <location>
        <begin position="29"/>
        <end position="51"/>
    </location>
</feature>
<dbReference type="Proteomes" id="UP001652582">
    <property type="component" value="Chromosome 26"/>
</dbReference>
<name>A0ABM3M3A7_BICAN</name>
<accession>A0ABM3M3A7</accession>
<organism evidence="2 3">
    <name type="scientific">Bicyclus anynana</name>
    <name type="common">Squinting bush brown butterfly</name>
    <dbReference type="NCBI Taxonomy" id="110368"/>
    <lineage>
        <taxon>Eukaryota</taxon>
        <taxon>Metazoa</taxon>
        <taxon>Ecdysozoa</taxon>
        <taxon>Arthropoda</taxon>
        <taxon>Hexapoda</taxon>
        <taxon>Insecta</taxon>
        <taxon>Pterygota</taxon>
        <taxon>Neoptera</taxon>
        <taxon>Endopterygota</taxon>
        <taxon>Lepidoptera</taxon>
        <taxon>Glossata</taxon>
        <taxon>Ditrysia</taxon>
        <taxon>Papilionoidea</taxon>
        <taxon>Nymphalidae</taxon>
        <taxon>Satyrinae</taxon>
        <taxon>Satyrini</taxon>
        <taxon>Mycalesina</taxon>
        <taxon>Bicyclus</taxon>
    </lineage>
</organism>
<proteinExistence type="predicted"/>
<evidence type="ECO:0000313" key="3">
    <source>
        <dbReference type="RefSeq" id="XP_052745970.1"/>
    </source>
</evidence>
<dbReference type="RefSeq" id="XP_052745970.1">
    <property type="nucleotide sequence ID" value="XM_052890010.1"/>
</dbReference>
<feature type="compositionally biased region" description="Polar residues" evidence="1">
    <location>
        <begin position="355"/>
        <end position="364"/>
    </location>
</feature>
<feature type="region of interest" description="Disordered" evidence="1">
    <location>
        <begin position="350"/>
        <end position="393"/>
    </location>
</feature>
<feature type="region of interest" description="Disordered" evidence="1">
    <location>
        <begin position="1"/>
        <end position="51"/>
    </location>
</feature>
<keyword evidence="2" id="KW-1185">Reference proteome</keyword>
<evidence type="ECO:0000256" key="1">
    <source>
        <dbReference type="SAM" id="MobiDB-lite"/>
    </source>
</evidence>
<reference evidence="3" key="1">
    <citation type="submission" date="2025-08" db="UniProtKB">
        <authorList>
            <consortium name="RefSeq"/>
        </authorList>
    </citation>
    <scope>IDENTIFICATION</scope>
</reference>
<sequence>MEAESPGDTPDAMDTSVTQERSRKRNAEPINQNTTTKRVITSSDNETASTENVYTHPSLTILDRTYGPNDLGPFIVHITRIEPDPAAGLSLRPIKIGLLLTKNNIENIVRDGVKSVGRNRVSIEFKRGEDANTFLQHKCLNGCKLKASIPAFNVTRMGLVRGVPKEWSMVELVESLELPENCGKVLKARRLNRKIINEGTPSWVPTQSVVLTFSGQVLPKHIYAYYTLMVVEKYLLPTIQCHSCCRFGHVKLQCRSKPRCFKCGQEHFGESCQLTENALSCVLCTGKHQATYKDCPEHQRQRNIKIMMSENNISYIEAANIVPPVRKAYSYADISATMFAPVQEIPLNRPPVLNPSKSYRKTTFSSPRPRPPPSKGFNKQAHSAIVNPPSFSSPNGSALHNQIKFSTEDLIEIVTTLINNCVLKPHTNIPNNVAQKIEKFTSHFNVHNGSDSPMEQQEC</sequence>
<dbReference type="GeneID" id="128199646"/>